<keyword evidence="6" id="KW-0800">Toxin</keyword>
<keyword evidence="1 6" id="KW-1277">Toxin-antitoxin system</keyword>
<evidence type="ECO:0000256" key="1">
    <source>
        <dbReference type="ARBA" id="ARBA00022649"/>
    </source>
</evidence>
<sequence length="143" mass="15692">MRSVDVNVLVYAHRSDAPDHEAFRAWLDGARGGEEPLGVTDLVLSGFVRVVTHPRMFADPTPVELAWSFAAGVRSSPAVVQLAPGERHWDLFQQLCTATGARGNQVPDAFLAALAIEVNATWMTADRGFARYPGLRWAHPLDR</sequence>
<organism evidence="8 9">
    <name type="scientific">Acidiferrimicrobium australe</name>
    <dbReference type="NCBI Taxonomy" id="2664430"/>
    <lineage>
        <taxon>Bacteria</taxon>
        <taxon>Bacillati</taxon>
        <taxon>Actinomycetota</taxon>
        <taxon>Acidimicrobiia</taxon>
        <taxon>Acidimicrobiales</taxon>
        <taxon>Acidimicrobiaceae</taxon>
        <taxon>Acidiferrimicrobium</taxon>
    </lineage>
</organism>
<comment type="similarity">
    <text evidence="6">Belongs to the PINc/VapC protein family.</text>
</comment>
<comment type="function">
    <text evidence="6">Toxic component of a toxin-antitoxin (TA) system. An RNase.</text>
</comment>
<evidence type="ECO:0000256" key="3">
    <source>
        <dbReference type="ARBA" id="ARBA00022723"/>
    </source>
</evidence>
<dbReference type="InterPro" id="IPR029060">
    <property type="entry name" value="PIN-like_dom_sf"/>
</dbReference>
<dbReference type="InterPro" id="IPR002716">
    <property type="entry name" value="PIN_dom"/>
</dbReference>
<dbReference type="SUPFAM" id="SSF88723">
    <property type="entry name" value="PIN domain-like"/>
    <property type="match status" value="1"/>
</dbReference>
<keyword evidence="5 6" id="KW-0460">Magnesium</keyword>
<name>A0ABW9QVR1_9ACTN</name>
<keyword evidence="2 6" id="KW-0540">Nuclease</keyword>
<dbReference type="Gene3D" id="3.40.50.1010">
    <property type="entry name" value="5'-nuclease"/>
    <property type="match status" value="1"/>
</dbReference>
<dbReference type="CDD" id="cd18678">
    <property type="entry name" value="PIN_MtVapC25_VapC33-like"/>
    <property type="match status" value="1"/>
</dbReference>
<evidence type="ECO:0000256" key="6">
    <source>
        <dbReference type="HAMAP-Rule" id="MF_00265"/>
    </source>
</evidence>
<dbReference type="Pfam" id="PF01850">
    <property type="entry name" value="PIN"/>
    <property type="match status" value="1"/>
</dbReference>
<protein>
    <recommendedName>
        <fullName evidence="6">Ribonuclease VapC</fullName>
        <shortName evidence="6">RNase VapC</shortName>
        <ecNumber evidence="6">3.1.-.-</ecNumber>
    </recommendedName>
    <alternativeName>
        <fullName evidence="6">Toxin VapC</fullName>
    </alternativeName>
</protein>
<dbReference type="HAMAP" id="MF_00265">
    <property type="entry name" value="VapC_Nob1"/>
    <property type="match status" value="1"/>
</dbReference>
<proteinExistence type="inferred from homology"/>
<dbReference type="InterPro" id="IPR022907">
    <property type="entry name" value="VapC_family"/>
</dbReference>
<evidence type="ECO:0000313" key="9">
    <source>
        <dbReference type="Proteomes" id="UP000437736"/>
    </source>
</evidence>
<evidence type="ECO:0000313" key="8">
    <source>
        <dbReference type="EMBL" id="MST33446.1"/>
    </source>
</evidence>
<accession>A0ABW9QVR1</accession>
<feature type="binding site" evidence="6">
    <location>
        <position position="108"/>
    </location>
    <ligand>
        <name>Mg(2+)</name>
        <dbReference type="ChEBI" id="CHEBI:18420"/>
    </ligand>
</feature>
<dbReference type="EMBL" id="WJHE01000599">
    <property type="protein sequence ID" value="MST33446.1"/>
    <property type="molecule type" value="Genomic_DNA"/>
</dbReference>
<dbReference type="EC" id="3.1.-.-" evidence="6"/>
<feature type="binding site" evidence="6">
    <location>
        <position position="5"/>
    </location>
    <ligand>
        <name>Mg(2+)</name>
        <dbReference type="ChEBI" id="CHEBI:18420"/>
    </ligand>
</feature>
<evidence type="ECO:0000259" key="7">
    <source>
        <dbReference type="Pfam" id="PF01850"/>
    </source>
</evidence>
<reference evidence="8 9" key="1">
    <citation type="submission" date="2019-11" db="EMBL/GenBank/DDBJ databases">
        <title>Acidiferrimicrobium australis gen. nov., sp. nov., an acidophilic and obligately heterotrophic, member of the Actinobacteria that catalyses dissimilatory oxido- reduction of iron isolated from metal-rich acidic water in Chile.</title>
        <authorList>
            <person name="Gonzalez D."/>
            <person name="Huber K."/>
            <person name="Hedrich S."/>
            <person name="Rojas-Villalobos C."/>
            <person name="Quatrini R."/>
            <person name="Dinamarca M.A."/>
            <person name="Schwarz A."/>
            <person name="Canales C."/>
            <person name="Nancucheo I."/>
        </authorList>
    </citation>
    <scope>NUCLEOTIDE SEQUENCE [LARGE SCALE GENOMIC DNA]</scope>
    <source>
        <strain evidence="8 9">USS-CCA1</strain>
    </source>
</reference>
<evidence type="ECO:0000256" key="4">
    <source>
        <dbReference type="ARBA" id="ARBA00022801"/>
    </source>
</evidence>
<dbReference type="NCBIfam" id="TIGR00028">
    <property type="entry name" value="Mtu_PIN_fam"/>
    <property type="match status" value="1"/>
</dbReference>
<keyword evidence="3 6" id="KW-0479">Metal-binding</keyword>
<keyword evidence="4 6" id="KW-0378">Hydrolase</keyword>
<comment type="cofactor">
    <cofactor evidence="6">
        <name>Mg(2+)</name>
        <dbReference type="ChEBI" id="CHEBI:18420"/>
    </cofactor>
</comment>
<keyword evidence="9" id="KW-1185">Reference proteome</keyword>
<feature type="domain" description="PIN" evidence="7">
    <location>
        <begin position="4"/>
        <end position="134"/>
    </location>
</feature>
<dbReference type="InterPro" id="IPR006226">
    <property type="entry name" value="Mtu_PIN"/>
</dbReference>
<gene>
    <name evidence="6" type="primary">vapC</name>
    <name evidence="8" type="ORF">GHK86_12040</name>
</gene>
<comment type="caution">
    <text evidence="8">The sequence shown here is derived from an EMBL/GenBank/DDBJ whole genome shotgun (WGS) entry which is preliminary data.</text>
</comment>
<evidence type="ECO:0000256" key="2">
    <source>
        <dbReference type="ARBA" id="ARBA00022722"/>
    </source>
</evidence>
<evidence type="ECO:0000256" key="5">
    <source>
        <dbReference type="ARBA" id="ARBA00022842"/>
    </source>
</evidence>
<dbReference type="Proteomes" id="UP000437736">
    <property type="component" value="Unassembled WGS sequence"/>
</dbReference>